<proteinExistence type="predicted"/>
<dbReference type="Proteomes" id="UP000316196">
    <property type="component" value="Unassembled WGS sequence"/>
</dbReference>
<dbReference type="Pfam" id="PF11298">
    <property type="entry name" value="DUF3099"/>
    <property type="match status" value="1"/>
</dbReference>
<name>A0A542ZAL4_9ACTN</name>
<comment type="caution">
    <text evidence="3">The sequence shown here is derived from an EMBL/GenBank/DDBJ whole genome shotgun (WGS) entry which is preliminary data.</text>
</comment>
<evidence type="ECO:0000313" key="4">
    <source>
        <dbReference type="Proteomes" id="UP000316196"/>
    </source>
</evidence>
<dbReference type="EMBL" id="VFOR01000003">
    <property type="protein sequence ID" value="TQL57280.1"/>
    <property type="molecule type" value="Genomic_DNA"/>
</dbReference>
<feature type="transmembrane region" description="Helical" evidence="2">
    <location>
        <begin position="30"/>
        <end position="48"/>
    </location>
</feature>
<reference evidence="3 4" key="1">
    <citation type="submission" date="2019-06" db="EMBL/GenBank/DDBJ databases">
        <title>Sequencing the genomes of 1000 actinobacteria strains.</title>
        <authorList>
            <person name="Klenk H.-P."/>
        </authorList>
    </citation>
    <scope>NUCLEOTIDE SEQUENCE [LARGE SCALE GENOMIC DNA]</scope>
    <source>
        <strain evidence="3 4">DSM 8251</strain>
    </source>
</reference>
<keyword evidence="4" id="KW-1185">Reference proteome</keyword>
<keyword evidence="2" id="KW-0812">Transmembrane</keyword>
<dbReference type="InterPro" id="IPR021449">
    <property type="entry name" value="DUF3099"/>
</dbReference>
<dbReference type="InterPro" id="IPR036259">
    <property type="entry name" value="MFS_trans_sf"/>
</dbReference>
<feature type="transmembrane region" description="Helical" evidence="2">
    <location>
        <begin position="54"/>
        <end position="75"/>
    </location>
</feature>
<dbReference type="SUPFAM" id="SSF103473">
    <property type="entry name" value="MFS general substrate transporter"/>
    <property type="match status" value="1"/>
</dbReference>
<evidence type="ECO:0000256" key="1">
    <source>
        <dbReference type="SAM" id="MobiDB-lite"/>
    </source>
</evidence>
<dbReference type="RefSeq" id="WP_170210077.1">
    <property type="nucleotide sequence ID" value="NZ_BAAAMD010000003.1"/>
</dbReference>
<protein>
    <submittedName>
        <fullName evidence="3">DUF3099 family protein</fullName>
    </submittedName>
</protein>
<sequence length="106" mass="11634">MPTRNGSAGTAVITTARRSRSADRRNRMRNYLLAMALRVVCFILMIVIDDTVARIVLIAIAGFVPGMAVLAANAVDRRRQATAPVEQGFPQERPALTDHRTITVDD</sequence>
<feature type="region of interest" description="Disordered" evidence="1">
    <location>
        <begin position="1"/>
        <end position="23"/>
    </location>
</feature>
<dbReference type="AlphaFoldDB" id="A0A542ZAL4"/>
<keyword evidence="2" id="KW-0472">Membrane</keyword>
<gene>
    <name evidence="3" type="ORF">FB460_2356</name>
</gene>
<keyword evidence="2" id="KW-1133">Transmembrane helix</keyword>
<evidence type="ECO:0000313" key="3">
    <source>
        <dbReference type="EMBL" id="TQL57280.1"/>
    </source>
</evidence>
<accession>A0A542ZAL4</accession>
<evidence type="ECO:0000256" key="2">
    <source>
        <dbReference type="SAM" id="Phobius"/>
    </source>
</evidence>
<organism evidence="3 4">
    <name type="scientific">Propioniferax innocua</name>
    <dbReference type="NCBI Taxonomy" id="1753"/>
    <lineage>
        <taxon>Bacteria</taxon>
        <taxon>Bacillati</taxon>
        <taxon>Actinomycetota</taxon>
        <taxon>Actinomycetes</taxon>
        <taxon>Propionibacteriales</taxon>
        <taxon>Propionibacteriaceae</taxon>
        <taxon>Propioniferax</taxon>
    </lineage>
</organism>